<dbReference type="RefSeq" id="WP_267849002.1">
    <property type="nucleotide sequence ID" value="NZ_JAPMXC010000010.1"/>
</dbReference>
<feature type="chain" id="PRO_5045368956" evidence="2">
    <location>
        <begin position="22"/>
        <end position="142"/>
    </location>
</feature>
<evidence type="ECO:0000313" key="3">
    <source>
        <dbReference type="EMBL" id="MCY0389104.1"/>
    </source>
</evidence>
<sequence length="142" mass="14487">MKKIISSMLVAAALASSAVYAQQGPDQGHDGNGGHGGGPGQMHGGPGPDHGGPGPMHGGPGMHADRGGPGGWQGGPGGPGGEWRHRGGRLPGDYRDRQYVVDDWRGYNLQPPPRGYHWVGVGGDYLLVAVASGVIAQIITGR</sequence>
<comment type="caution">
    <text evidence="3">The sequence shown here is derived from an EMBL/GenBank/DDBJ whole genome shotgun (WGS) entry which is preliminary data.</text>
</comment>
<evidence type="ECO:0000256" key="1">
    <source>
        <dbReference type="SAM" id="MobiDB-lite"/>
    </source>
</evidence>
<reference evidence="3" key="1">
    <citation type="submission" date="2022-11" db="EMBL/GenBank/DDBJ databases">
        <title>Robbsia betulipollinis sp. nov., isolated from pollen of birch (Betula pendula).</title>
        <authorList>
            <person name="Shi H."/>
            <person name="Ambika Manirajan B."/>
            <person name="Ratering S."/>
            <person name="Geissler-Plaum R."/>
            <person name="Schnell S."/>
        </authorList>
    </citation>
    <scope>NUCLEOTIDE SEQUENCE</scope>
    <source>
        <strain evidence="3">Bb-Pol-6</strain>
    </source>
</reference>
<organism evidence="3 4">
    <name type="scientific">Robbsia betulipollinis</name>
    <dbReference type="NCBI Taxonomy" id="2981849"/>
    <lineage>
        <taxon>Bacteria</taxon>
        <taxon>Pseudomonadati</taxon>
        <taxon>Pseudomonadota</taxon>
        <taxon>Betaproteobacteria</taxon>
        <taxon>Burkholderiales</taxon>
        <taxon>Burkholderiaceae</taxon>
        <taxon>Robbsia</taxon>
    </lineage>
</organism>
<dbReference type="InterPro" id="IPR024572">
    <property type="entry name" value="RcnB"/>
</dbReference>
<feature type="region of interest" description="Disordered" evidence="1">
    <location>
        <begin position="22"/>
        <end position="94"/>
    </location>
</feature>
<protein>
    <submittedName>
        <fullName evidence="3">RcnB family protein</fullName>
    </submittedName>
</protein>
<accession>A0ABT3ZRB9</accession>
<keyword evidence="2" id="KW-0732">Signal</keyword>
<feature type="signal peptide" evidence="2">
    <location>
        <begin position="1"/>
        <end position="21"/>
    </location>
</feature>
<dbReference type="Gene3D" id="3.10.450.160">
    <property type="entry name" value="inner membrane protein cigr"/>
    <property type="match status" value="1"/>
</dbReference>
<evidence type="ECO:0000256" key="2">
    <source>
        <dbReference type="SAM" id="SignalP"/>
    </source>
</evidence>
<name>A0ABT3ZRB9_9BURK</name>
<evidence type="ECO:0000313" key="4">
    <source>
        <dbReference type="Proteomes" id="UP001082899"/>
    </source>
</evidence>
<feature type="compositionally biased region" description="Gly residues" evidence="1">
    <location>
        <begin position="30"/>
        <end position="81"/>
    </location>
</feature>
<gene>
    <name evidence="3" type="ORF">OVY01_18295</name>
</gene>
<dbReference type="Proteomes" id="UP001082899">
    <property type="component" value="Unassembled WGS sequence"/>
</dbReference>
<proteinExistence type="predicted"/>
<dbReference type="Pfam" id="PF11776">
    <property type="entry name" value="RcnB"/>
    <property type="match status" value="1"/>
</dbReference>
<keyword evidence="4" id="KW-1185">Reference proteome</keyword>
<dbReference type="EMBL" id="JAPMXC010000010">
    <property type="protein sequence ID" value="MCY0389104.1"/>
    <property type="molecule type" value="Genomic_DNA"/>
</dbReference>